<accession>A0A563U955</accession>
<dbReference type="OrthoDB" id="793442at2"/>
<proteinExistence type="predicted"/>
<evidence type="ECO:0000313" key="2">
    <source>
        <dbReference type="EMBL" id="TWR27868.1"/>
    </source>
</evidence>
<reference evidence="2 3" key="1">
    <citation type="submission" date="2019-07" db="EMBL/GenBank/DDBJ databases">
        <authorList>
            <person name="Kim J."/>
        </authorList>
    </citation>
    <scope>NUCLEOTIDE SEQUENCE [LARGE SCALE GENOMIC DNA]</scope>
    <source>
        <strain evidence="2 3">MJ1a</strain>
    </source>
</reference>
<feature type="signal peptide" evidence="1">
    <location>
        <begin position="1"/>
        <end position="20"/>
    </location>
</feature>
<gene>
    <name evidence="2" type="ORF">FPZ42_01250</name>
</gene>
<evidence type="ECO:0000313" key="3">
    <source>
        <dbReference type="Proteomes" id="UP000318010"/>
    </source>
</evidence>
<dbReference type="AlphaFoldDB" id="A0A563U955"/>
<dbReference type="RefSeq" id="WP_146268682.1">
    <property type="nucleotide sequence ID" value="NZ_VOEI01000001.1"/>
</dbReference>
<protein>
    <recommendedName>
        <fullName evidence="4">DUF4468 domain-containing protein</fullName>
    </recommendedName>
</protein>
<evidence type="ECO:0008006" key="4">
    <source>
        <dbReference type="Google" id="ProtNLM"/>
    </source>
</evidence>
<name>A0A563U955_9SPHI</name>
<dbReference type="Proteomes" id="UP000318010">
    <property type="component" value="Unassembled WGS sequence"/>
</dbReference>
<organism evidence="2 3">
    <name type="scientific">Mucilaginibacter achroorhodeus</name>
    <dbReference type="NCBI Taxonomy" id="2599294"/>
    <lineage>
        <taxon>Bacteria</taxon>
        <taxon>Pseudomonadati</taxon>
        <taxon>Bacteroidota</taxon>
        <taxon>Sphingobacteriia</taxon>
        <taxon>Sphingobacteriales</taxon>
        <taxon>Sphingobacteriaceae</taxon>
        <taxon>Mucilaginibacter</taxon>
    </lineage>
</organism>
<dbReference type="EMBL" id="VOEI01000001">
    <property type="protein sequence ID" value="TWR27868.1"/>
    <property type="molecule type" value="Genomic_DNA"/>
</dbReference>
<keyword evidence="1" id="KW-0732">Signal</keyword>
<evidence type="ECO:0000256" key="1">
    <source>
        <dbReference type="SAM" id="SignalP"/>
    </source>
</evidence>
<comment type="caution">
    <text evidence="2">The sequence shown here is derived from an EMBL/GenBank/DDBJ whole genome shotgun (WGS) entry which is preliminary data.</text>
</comment>
<feature type="chain" id="PRO_5022142547" description="DUF4468 domain-containing protein" evidence="1">
    <location>
        <begin position="21"/>
        <end position="168"/>
    </location>
</feature>
<keyword evidence="3" id="KW-1185">Reference proteome</keyword>
<sequence length="168" mass="19383">MKRIIGIIIFAACLSIKASAQTFDVPVNYRFDKQTNYHLYEQDIVKAADWLQKTHWGTETKKTEAITQFVLKWAQGVPYITVELKPAIMDLADANPQLGFIYMAQYCKYAIQHPDNFNTVDANVDALKAVIAKYQAEPTHKRDTQVERLIEIEKANQLDEWIKNDFTL</sequence>